<feature type="transmembrane region" description="Helical" evidence="7">
    <location>
        <begin position="282"/>
        <end position="305"/>
    </location>
</feature>
<keyword evidence="2 7" id="KW-0813">Transport</keyword>
<dbReference type="Gene3D" id="1.10.3720.10">
    <property type="entry name" value="MetI-like"/>
    <property type="match status" value="1"/>
</dbReference>
<proteinExistence type="inferred from homology"/>
<comment type="similarity">
    <text evidence="7">Belongs to the binding-protein-dependent transport system permease family.</text>
</comment>
<dbReference type="InterPro" id="IPR000515">
    <property type="entry name" value="MetI-like"/>
</dbReference>
<dbReference type="PANTHER" id="PTHR43163:SF6">
    <property type="entry name" value="DIPEPTIDE TRANSPORT SYSTEM PERMEASE PROTEIN DPPB-RELATED"/>
    <property type="match status" value="1"/>
</dbReference>
<dbReference type="Pfam" id="PF19300">
    <property type="entry name" value="BPD_transp_1_N"/>
    <property type="match status" value="1"/>
</dbReference>
<feature type="domain" description="ABC transmembrane type-1" evidence="8">
    <location>
        <begin position="96"/>
        <end position="305"/>
    </location>
</feature>
<organism evidence="9 10">
    <name type="scientific">Humitalea rosea</name>
    <dbReference type="NCBI Taxonomy" id="990373"/>
    <lineage>
        <taxon>Bacteria</taxon>
        <taxon>Pseudomonadati</taxon>
        <taxon>Pseudomonadota</taxon>
        <taxon>Alphaproteobacteria</taxon>
        <taxon>Acetobacterales</taxon>
        <taxon>Roseomonadaceae</taxon>
        <taxon>Humitalea</taxon>
    </lineage>
</organism>
<keyword evidence="10" id="KW-1185">Reference proteome</keyword>
<feature type="transmembrane region" description="Helical" evidence="7">
    <location>
        <begin position="12"/>
        <end position="30"/>
    </location>
</feature>
<evidence type="ECO:0000259" key="8">
    <source>
        <dbReference type="PROSITE" id="PS50928"/>
    </source>
</evidence>
<dbReference type="PROSITE" id="PS50928">
    <property type="entry name" value="ABC_TM1"/>
    <property type="match status" value="1"/>
</dbReference>
<dbReference type="InterPro" id="IPR045621">
    <property type="entry name" value="BPD_transp_1_N"/>
</dbReference>
<keyword evidence="4 7" id="KW-0812">Transmembrane</keyword>
<dbReference type="OrthoDB" id="9805855at2"/>
<accession>A0A2W7IU93</accession>
<dbReference type="InterPro" id="IPR035906">
    <property type="entry name" value="MetI-like_sf"/>
</dbReference>
<dbReference type="EMBL" id="QKYU01000001">
    <property type="protein sequence ID" value="PZW51029.1"/>
    <property type="molecule type" value="Genomic_DNA"/>
</dbReference>
<evidence type="ECO:0000256" key="4">
    <source>
        <dbReference type="ARBA" id="ARBA00022692"/>
    </source>
</evidence>
<dbReference type="GO" id="GO:0005886">
    <property type="term" value="C:plasma membrane"/>
    <property type="evidence" value="ECO:0007669"/>
    <property type="project" value="UniProtKB-SubCell"/>
</dbReference>
<dbReference type="AlphaFoldDB" id="A0A2W7IU93"/>
<evidence type="ECO:0000256" key="3">
    <source>
        <dbReference type="ARBA" id="ARBA00022475"/>
    </source>
</evidence>
<evidence type="ECO:0000256" key="2">
    <source>
        <dbReference type="ARBA" id="ARBA00022448"/>
    </source>
</evidence>
<name>A0A2W7IU93_9PROT</name>
<gene>
    <name evidence="9" type="ORF">C8P66_101246</name>
</gene>
<dbReference type="SUPFAM" id="SSF161098">
    <property type="entry name" value="MetI-like"/>
    <property type="match status" value="1"/>
</dbReference>
<dbReference type="RefSeq" id="WP_111396307.1">
    <property type="nucleotide sequence ID" value="NZ_QKYU01000001.1"/>
</dbReference>
<evidence type="ECO:0000313" key="9">
    <source>
        <dbReference type="EMBL" id="PZW51029.1"/>
    </source>
</evidence>
<feature type="transmembrane region" description="Helical" evidence="7">
    <location>
        <begin position="100"/>
        <end position="123"/>
    </location>
</feature>
<dbReference type="Pfam" id="PF00528">
    <property type="entry name" value="BPD_transp_1"/>
    <property type="match status" value="1"/>
</dbReference>
<dbReference type="CDD" id="cd06261">
    <property type="entry name" value="TM_PBP2"/>
    <property type="match status" value="1"/>
</dbReference>
<keyword evidence="5 7" id="KW-1133">Transmembrane helix</keyword>
<keyword evidence="6 7" id="KW-0472">Membrane</keyword>
<evidence type="ECO:0000256" key="5">
    <source>
        <dbReference type="ARBA" id="ARBA00022989"/>
    </source>
</evidence>
<comment type="subcellular location">
    <subcellularLocation>
        <location evidence="1 7">Cell membrane</location>
        <topology evidence="1 7">Multi-pass membrane protein</topology>
    </subcellularLocation>
</comment>
<keyword evidence="3" id="KW-1003">Cell membrane</keyword>
<evidence type="ECO:0000256" key="6">
    <source>
        <dbReference type="ARBA" id="ARBA00023136"/>
    </source>
</evidence>
<feature type="transmembrane region" description="Helical" evidence="7">
    <location>
        <begin position="135"/>
        <end position="157"/>
    </location>
</feature>
<feature type="transmembrane region" description="Helical" evidence="7">
    <location>
        <begin position="236"/>
        <end position="262"/>
    </location>
</feature>
<reference evidence="9 10" key="1">
    <citation type="submission" date="2018-06" db="EMBL/GenBank/DDBJ databases">
        <title>Genomic Encyclopedia of Archaeal and Bacterial Type Strains, Phase II (KMG-II): from individual species to whole genera.</title>
        <authorList>
            <person name="Goeker M."/>
        </authorList>
    </citation>
    <scope>NUCLEOTIDE SEQUENCE [LARGE SCALE GENOMIC DNA]</scope>
    <source>
        <strain evidence="9 10">DSM 24525</strain>
    </source>
</reference>
<feature type="transmembrane region" description="Helical" evidence="7">
    <location>
        <begin position="177"/>
        <end position="197"/>
    </location>
</feature>
<evidence type="ECO:0000313" key="10">
    <source>
        <dbReference type="Proteomes" id="UP000249688"/>
    </source>
</evidence>
<evidence type="ECO:0000256" key="1">
    <source>
        <dbReference type="ARBA" id="ARBA00004651"/>
    </source>
</evidence>
<dbReference type="GO" id="GO:0071916">
    <property type="term" value="F:dipeptide transmembrane transporter activity"/>
    <property type="evidence" value="ECO:0007669"/>
    <property type="project" value="TreeGrafter"/>
</dbReference>
<dbReference type="PANTHER" id="PTHR43163">
    <property type="entry name" value="DIPEPTIDE TRANSPORT SYSTEM PERMEASE PROTEIN DPPB-RELATED"/>
    <property type="match status" value="1"/>
</dbReference>
<sequence>MIGWLLRRLAQIIPTLLILSVMIFGLQQLMPGDPALILAGEERGDPVVLAQIRAELLLDRPIAEQYFVWVSKVVQGDFGFSWRIRMPVSQLILEKLPVTFQLATMAFVIAIVIGVPLGILSAVRRDTPTDWLANAVALAGISTPNFWLGIMMILFFSVNLGWLPPSGYVPLTEDWRASLATTIMPAFVLGSGIAGVLMRHTRAAMMTAMAQDYVRTARAKGMAEGVVVLKHAFRNALIPVVTLGAIEFGRLLAGAVLTEQIFTIPGFGKLIVDAVFNRDYPVVQGVVLATALIFVVLSLVADLLYMAINPRLRQA</sequence>
<evidence type="ECO:0000256" key="7">
    <source>
        <dbReference type="RuleBase" id="RU363032"/>
    </source>
</evidence>
<comment type="caution">
    <text evidence="9">The sequence shown here is derived from an EMBL/GenBank/DDBJ whole genome shotgun (WGS) entry which is preliminary data.</text>
</comment>
<dbReference type="Proteomes" id="UP000249688">
    <property type="component" value="Unassembled WGS sequence"/>
</dbReference>
<protein>
    <submittedName>
        <fullName evidence="9">Peptide/nickel transport system permease protein</fullName>
    </submittedName>
</protein>